<evidence type="ECO:0000256" key="2">
    <source>
        <dbReference type="SAM" id="SignalP"/>
    </source>
</evidence>
<comment type="caution">
    <text evidence="3">The sequence shown here is derived from an EMBL/GenBank/DDBJ whole genome shotgun (WGS) entry which is preliminary data.</text>
</comment>
<organism evidence="3 4">
    <name type="scientific">Amycolatopsis lexingtonensis</name>
    <dbReference type="NCBI Taxonomy" id="218822"/>
    <lineage>
        <taxon>Bacteria</taxon>
        <taxon>Bacillati</taxon>
        <taxon>Actinomycetota</taxon>
        <taxon>Actinomycetes</taxon>
        <taxon>Pseudonocardiales</taxon>
        <taxon>Pseudonocardiaceae</taxon>
        <taxon>Amycolatopsis</taxon>
    </lineage>
</organism>
<dbReference type="RefSeq" id="WP_086862772.1">
    <property type="nucleotide sequence ID" value="NZ_JADBEG010000001.1"/>
</dbReference>
<dbReference type="Proteomes" id="UP000631670">
    <property type="component" value="Unassembled WGS sequence"/>
</dbReference>
<keyword evidence="2" id="KW-0732">Signal</keyword>
<feature type="signal peptide" evidence="2">
    <location>
        <begin position="1"/>
        <end position="20"/>
    </location>
</feature>
<evidence type="ECO:0008006" key="5">
    <source>
        <dbReference type="Google" id="ProtNLM"/>
    </source>
</evidence>
<name>A0ABR9IE01_9PSEU</name>
<keyword evidence="4" id="KW-1185">Reference proteome</keyword>
<protein>
    <recommendedName>
        <fullName evidence="5">Lectin-like protein BA14k</fullName>
    </recommendedName>
</protein>
<accession>A0ABR9IE01</accession>
<feature type="chain" id="PRO_5045835162" description="Lectin-like protein BA14k" evidence="2">
    <location>
        <begin position="21"/>
        <end position="128"/>
    </location>
</feature>
<dbReference type="EMBL" id="JADBEG010000001">
    <property type="protein sequence ID" value="MBE1501187.1"/>
    <property type="molecule type" value="Genomic_DNA"/>
</dbReference>
<gene>
    <name evidence="3" type="ORF">H4696_008287</name>
</gene>
<dbReference type="PROSITE" id="PS51257">
    <property type="entry name" value="PROKAR_LIPOPROTEIN"/>
    <property type="match status" value="1"/>
</dbReference>
<evidence type="ECO:0000313" key="4">
    <source>
        <dbReference type="Proteomes" id="UP000631670"/>
    </source>
</evidence>
<evidence type="ECO:0000313" key="3">
    <source>
        <dbReference type="EMBL" id="MBE1501187.1"/>
    </source>
</evidence>
<reference evidence="3 4" key="1">
    <citation type="submission" date="2020-10" db="EMBL/GenBank/DDBJ databases">
        <title>Sequencing the genomes of 1000 actinobacteria strains.</title>
        <authorList>
            <person name="Klenk H.-P."/>
        </authorList>
    </citation>
    <scope>NUCLEOTIDE SEQUENCE [LARGE SCALE GENOMIC DNA]</scope>
    <source>
        <strain evidence="3 4">DSM 44653</strain>
    </source>
</reference>
<feature type="region of interest" description="Disordered" evidence="1">
    <location>
        <begin position="23"/>
        <end position="48"/>
    </location>
</feature>
<proteinExistence type="predicted"/>
<sequence>MKRFAVIVAVLCLAAGCSPAAPVDDGSEFDEPSPPVTTVTLPSPSPTPTAFPAGYPKVVAVASLPPRLRDKYRADGAAEAVQVAPGVWTPVQAAAAVVEPRVLDGYCASVKAFEQRYRAGLEYPGTCW</sequence>
<evidence type="ECO:0000256" key="1">
    <source>
        <dbReference type="SAM" id="MobiDB-lite"/>
    </source>
</evidence>